<feature type="compositionally biased region" description="Basic and acidic residues" evidence="1">
    <location>
        <begin position="14"/>
        <end position="45"/>
    </location>
</feature>
<comment type="caution">
    <text evidence="2">The sequence shown here is derived from an EMBL/GenBank/DDBJ whole genome shotgun (WGS) entry which is preliminary data.</text>
</comment>
<evidence type="ECO:0000313" key="2">
    <source>
        <dbReference type="EMBL" id="MFD1745939.1"/>
    </source>
</evidence>
<keyword evidence="3" id="KW-1185">Reference proteome</keyword>
<name>A0ABW4M400_9HYPH</name>
<protein>
    <recommendedName>
        <fullName evidence="4">Transcriptional regulator</fullName>
    </recommendedName>
</protein>
<evidence type="ECO:0000256" key="1">
    <source>
        <dbReference type="SAM" id="MobiDB-lite"/>
    </source>
</evidence>
<dbReference type="EMBL" id="JBHUEQ010000017">
    <property type="protein sequence ID" value="MFD1745939.1"/>
    <property type="molecule type" value="Genomic_DNA"/>
</dbReference>
<gene>
    <name evidence="2" type="ORF">ACFSE1_10750</name>
</gene>
<dbReference type="RefSeq" id="WP_377400584.1">
    <property type="nucleotide sequence ID" value="NZ_JBHUEQ010000017.1"/>
</dbReference>
<feature type="region of interest" description="Disordered" evidence="1">
    <location>
        <begin position="1"/>
        <end position="62"/>
    </location>
</feature>
<evidence type="ECO:0008006" key="4">
    <source>
        <dbReference type="Google" id="ProtNLM"/>
    </source>
</evidence>
<evidence type="ECO:0000313" key="3">
    <source>
        <dbReference type="Proteomes" id="UP001597322"/>
    </source>
</evidence>
<sequence length="62" mass="6845">MSLDDVTIAPAKLSPRDRAEATNRAAREIIDSEATAREKKTEKLRAMRLAKVATPGPRKGKR</sequence>
<reference evidence="3" key="1">
    <citation type="journal article" date="2019" name="Int. J. Syst. Evol. Microbiol.">
        <title>The Global Catalogue of Microorganisms (GCM) 10K type strain sequencing project: providing services to taxonomists for standard genome sequencing and annotation.</title>
        <authorList>
            <consortium name="The Broad Institute Genomics Platform"/>
            <consortium name="The Broad Institute Genome Sequencing Center for Infectious Disease"/>
            <person name="Wu L."/>
            <person name="Ma J."/>
        </authorList>
    </citation>
    <scope>NUCLEOTIDE SEQUENCE [LARGE SCALE GENOMIC DNA]</scope>
    <source>
        <strain evidence="3">CG52</strain>
    </source>
</reference>
<dbReference type="Proteomes" id="UP001597322">
    <property type="component" value="Unassembled WGS sequence"/>
</dbReference>
<organism evidence="2 3">
    <name type="scientific">Rhizobium helianthi</name>
    <dbReference type="NCBI Taxonomy" id="1132695"/>
    <lineage>
        <taxon>Bacteria</taxon>
        <taxon>Pseudomonadati</taxon>
        <taxon>Pseudomonadota</taxon>
        <taxon>Alphaproteobacteria</taxon>
        <taxon>Hyphomicrobiales</taxon>
        <taxon>Rhizobiaceae</taxon>
        <taxon>Rhizobium/Agrobacterium group</taxon>
        <taxon>Rhizobium</taxon>
    </lineage>
</organism>
<proteinExistence type="predicted"/>
<accession>A0ABW4M400</accession>